<dbReference type="eggNOG" id="COG4233">
    <property type="taxonomic scope" value="Bacteria"/>
</dbReference>
<dbReference type="EMBL" id="AP012338">
    <property type="protein sequence ID" value="BAM04216.1"/>
    <property type="molecule type" value="Genomic_DNA"/>
</dbReference>
<feature type="chain" id="PRO_5003629230" description="Thiol:disulfide interchange protein DsbD N-terminal domain-containing protein" evidence="1">
    <location>
        <begin position="24"/>
        <end position="302"/>
    </location>
</feature>
<proteinExistence type="predicted"/>
<evidence type="ECO:0000313" key="3">
    <source>
        <dbReference type="EMBL" id="BAM04216.1"/>
    </source>
</evidence>
<sequence length="302" mass="31278">MKLIGPGLGLAFGLVLRAGSAVAAPVGAGEPGALGVVVTPAAEEPVTLSTGSGWSRLPVRFTLPDGVHVYWLNPGEAGMPTRLDVDLPAAWSRQAPTRDPVMPPPERFESGGVVGFGYADEVVMLAEFPIAPSLAVGDEATAEVEVRYLACDDQRCVPGSAALGVEVVIGEPWQRSATPAEQALRAAYDAPRIVEAEEVEPGTWAFPLAGVPAAATAVGFFPLPRESAEPLGDHASLRVIEGVPAAEPDGQGGHRVTAAVTPRTRHAGVAHPSPPWTAGVVAYTLDGERRALPLLGVRSPPR</sequence>
<name>I0IG28_PHYMF</name>
<evidence type="ECO:0000313" key="4">
    <source>
        <dbReference type="Proteomes" id="UP000007881"/>
    </source>
</evidence>
<dbReference type="KEGG" id="phm:PSMK_20570"/>
<dbReference type="Proteomes" id="UP000007881">
    <property type="component" value="Chromosome"/>
</dbReference>
<accession>I0IG28</accession>
<keyword evidence="4" id="KW-1185">Reference proteome</keyword>
<evidence type="ECO:0000256" key="1">
    <source>
        <dbReference type="SAM" id="SignalP"/>
    </source>
</evidence>
<reference evidence="3 4" key="1">
    <citation type="submission" date="2012-02" db="EMBL/GenBank/DDBJ databases">
        <title>Complete genome sequence of Phycisphaera mikurensis NBRC 102666.</title>
        <authorList>
            <person name="Ankai A."/>
            <person name="Hosoyama A."/>
            <person name="Terui Y."/>
            <person name="Sekine M."/>
            <person name="Fukai R."/>
            <person name="Kato Y."/>
            <person name="Nakamura S."/>
            <person name="Yamada-Narita S."/>
            <person name="Kawakoshi A."/>
            <person name="Fukunaga Y."/>
            <person name="Yamazaki S."/>
            <person name="Fujita N."/>
        </authorList>
    </citation>
    <scope>NUCLEOTIDE SEQUENCE [LARGE SCALE GENOMIC DNA]</scope>
    <source>
        <strain evidence="4">NBRC 102666 / KCTC 22515 / FYK2301M01</strain>
    </source>
</reference>
<dbReference type="STRING" id="1142394.PSMK_20570"/>
<dbReference type="InterPro" id="IPR028250">
    <property type="entry name" value="DsbDN"/>
</dbReference>
<feature type="domain" description="Thiol:disulfide interchange protein DsbD N-terminal" evidence="2">
    <location>
        <begin position="54"/>
        <end position="161"/>
    </location>
</feature>
<evidence type="ECO:0000259" key="2">
    <source>
        <dbReference type="Pfam" id="PF11412"/>
    </source>
</evidence>
<dbReference type="OrthoDB" id="9762614at2"/>
<dbReference type="HOGENOM" id="CLU_920868_0_0_0"/>
<gene>
    <name evidence="3" type="ordered locus">PSMK_20570</name>
</gene>
<keyword evidence="1" id="KW-0732">Signal</keyword>
<dbReference type="Pfam" id="PF11412">
    <property type="entry name" value="DsbD_N"/>
    <property type="match status" value="1"/>
</dbReference>
<feature type="signal peptide" evidence="1">
    <location>
        <begin position="1"/>
        <end position="23"/>
    </location>
</feature>
<protein>
    <recommendedName>
        <fullName evidence="2">Thiol:disulfide interchange protein DsbD N-terminal domain-containing protein</fullName>
    </recommendedName>
</protein>
<dbReference type="RefSeq" id="WP_014437434.1">
    <property type="nucleotide sequence ID" value="NC_017080.1"/>
</dbReference>
<dbReference type="AlphaFoldDB" id="I0IG28"/>
<organism evidence="3 4">
    <name type="scientific">Phycisphaera mikurensis (strain NBRC 102666 / KCTC 22515 / FYK2301M01)</name>
    <dbReference type="NCBI Taxonomy" id="1142394"/>
    <lineage>
        <taxon>Bacteria</taxon>
        <taxon>Pseudomonadati</taxon>
        <taxon>Planctomycetota</taxon>
        <taxon>Phycisphaerae</taxon>
        <taxon>Phycisphaerales</taxon>
        <taxon>Phycisphaeraceae</taxon>
        <taxon>Phycisphaera</taxon>
    </lineage>
</organism>